<organism evidence="2 3">
    <name type="scientific">Agaricus bisporus var. burnettii</name>
    <dbReference type="NCBI Taxonomy" id="192524"/>
    <lineage>
        <taxon>Eukaryota</taxon>
        <taxon>Fungi</taxon>
        <taxon>Dikarya</taxon>
        <taxon>Basidiomycota</taxon>
        <taxon>Agaricomycotina</taxon>
        <taxon>Agaricomycetes</taxon>
        <taxon>Agaricomycetidae</taxon>
        <taxon>Agaricales</taxon>
        <taxon>Agaricineae</taxon>
        <taxon>Agaricaceae</taxon>
        <taxon>Agaricus</taxon>
    </lineage>
</organism>
<reference evidence="2 3" key="1">
    <citation type="journal article" name="Sci. Rep.">
        <title>Telomere-to-telomere assembled and centromere annotated genomes of the two main subspecies of the button mushroom Agaricus bisporus reveal especially polymorphic chromosome ends.</title>
        <authorList>
            <person name="Sonnenberg A.S.M."/>
            <person name="Sedaghat-Telgerd N."/>
            <person name="Lavrijssen B."/>
            <person name="Ohm R.A."/>
            <person name="Hendrickx P.M."/>
            <person name="Scholtmeijer K."/>
            <person name="Baars J.J.P."/>
            <person name="van Peer A."/>
        </authorList>
    </citation>
    <scope>NUCLEOTIDE SEQUENCE [LARGE SCALE GENOMIC DNA]</scope>
    <source>
        <strain evidence="2 3">H119_p4</strain>
    </source>
</reference>
<comment type="caution">
    <text evidence="2">The sequence shown here is derived from an EMBL/GenBank/DDBJ whole genome shotgun (WGS) entry which is preliminary data.</text>
</comment>
<dbReference type="EMBL" id="JABXXO010000010">
    <property type="protein sequence ID" value="KAF7768497.1"/>
    <property type="molecule type" value="Genomic_DNA"/>
</dbReference>
<evidence type="ECO:0000313" key="3">
    <source>
        <dbReference type="Proteomes" id="UP000629468"/>
    </source>
</evidence>
<protein>
    <submittedName>
        <fullName evidence="2">Uncharacterized protein</fullName>
    </submittedName>
</protein>
<evidence type="ECO:0000313" key="2">
    <source>
        <dbReference type="EMBL" id="KAF7768497.1"/>
    </source>
</evidence>
<sequence length="525" mass="55907">MPSRRHLSPTQSEEENVLAYRLKKEKLAKQTHEAEKAAQRRKLKAQLAALSDDAEDDLQEEFLPRAEKKRAQVPKAPVDEEEIEEISSDAEEAEPTTEEEAPPPKASRSKRRYTGTPPPKAAKAIKQEKASDAPSQARTVKAQPKAFVGKPVARATTSVSTTRQAKGKAKQAKGSSPDRSVLSIKENTKLQAANPPPAKAKHGNRNTTRLVDDYALVSSHPFLDHLPVLFQVARSFSSNTLPAGGDCISCKANFLACGHRFKAPAADVEAATADVKATASDAVALISCAQYLAEVLRLYGLSSESHLRVSSRNISVGITELASIRKLYSLVEARVISDTARHAAEILAAKAEHENNPGYFVGAGLISSKDQLPDLFSICDSFFPSDDDESPEEAAVRLYQANRSLLLFIEEVNGLKEGGNIWPSLPEHPGFLPSSDELHDRGIAVNAALLAGDPHPLNAIAGPSGSSISEARASAAPEDAGGYFSLSQTGEVLTTIDPALLAIVPPNVTAGEGEAESASGAGRVA</sequence>
<feature type="region of interest" description="Disordered" evidence="1">
    <location>
        <begin position="48"/>
        <end position="181"/>
    </location>
</feature>
<proteinExistence type="predicted"/>
<accession>A0A8H7C855</accession>
<evidence type="ECO:0000256" key="1">
    <source>
        <dbReference type="SAM" id="MobiDB-lite"/>
    </source>
</evidence>
<name>A0A8H7C855_AGABI</name>
<feature type="region of interest" description="Disordered" evidence="1">
    <location>
        <begin position="187"/>
        <end position="206"/>
    </location>
</feature>
<dbReference type="Proteomes" id="UP000629468">
    <property type="component" value="Unassembled WGS sequence"/>
</dbReference>
<gene>
    <name evidence="2" type="ORF">Agabi119p4_7740</name>
</gene>
<dbReference type="AlphaFoldDB" id="A0A8H7C855"/>
<feature type="compositionally biased region" description="Acidic residues" evidence="1">
    <location>
        <begin position="79"/>
        <end position="101"/>
    </location>
</feature>